<feature type="compositionally biased region" description="Gly residues" evidence="1">
    <location>
        <begin position="214"/>
        <end position="240"/>
    </location>
</feature>
<dbReference type="RefSeq" id="WP_340294481.1">
    <property type="nucleotide sequence ID" value="NZ_JBBJUP010000023.1"/>
</dbReference>
<keyword evidence="4" id="KW-1185">Reference proteome</keyword>
<feature type="compositionally biased region" description="Low complexity" evidence="1">
    <location>
        <begin position="182"/>
        <end position="193"/>
    </location>
</feature>
<gene>
    <name evidence="3" type="ORF">WJX68_22760</name>
</gene>
<dbReference type="InterPro" id="IPR052913">
    <property type="entry name" value="Glycopeptide_resist_protein"/>
</dbReference>
<feature type="region of interest" description="Disordered" evidence="1">
    <location>
        <begin position="1"/>
        <end position="251"/>
    </location>
</feature>
<evidence type="ECO:0000256" key="1">
    <source>
        <dbReference type="SAM" id="MobiDB-lite"/>
    </source>
</evidence>
<accession>A0ABU8TCW0</accession>
<evidence type="ECO:0000313" key="4">
    <source>
        <dbReference type="Proteomes" id="UP001364211"/>
    </source>
</evidence>
<evidence type="ECO:0000313" key="3">
    <source>
        <dbReference type="EMBL" id="MEJ8281774.1"/>
    </source>
</evidence>
<sequence length="806" mass="81594">MSERPSSSGDTDEQPVTPAPEAGASPDQAGRPVMPARRPSPGPAAQQDAPSAPADPAEAAAQAPPESAAARAVAGQATTAEPAGPAASAAPVRSGAPQAPSPAPRDPSGAAPSGAVQPDPVQPGQVQPGQVESGPGRPAGGPQPDAAPQGAPRPAPAAPDAEDTVRVPPLSEQRTQVMSRVTPAANATPAGGASEQTARIDTGAGSGTAVLGAGAPGPGGPGGPRDPGGPGSGDGGGDGGGDGDEGRGSGRRRPVGLIVAAAALGVLVLGYVGDLALSSGSVPRGVVVAGQQIGGMSRAQATEALQSAIEPRSSAPVPVQAGEVRTEIDPKAAGLQIDYARTLDEAGEQPLNPFTRVASFFTTREVGVVNSADDRAVRTALEQMAPLVMKEPKEGSIQWQGVTPTPVAPEPGQQLDVDAAVGVVEQQWASGEPVQLPLIVEQAVTTPADVQKAIDEVALPAVSGPLTVTGEGANATITPEDITKALSFTADPEGAVRLKPVIAVKTLEDSVSPQLASTEKPGVDAQLDFAANPPRVVPSQDGRGIDYEATFANVLPILTGQGERTVAAIYANEPAEITTADLESLGNATEISTFTTGGFAADSGLNIKRAAESVNNKIVAPGETFSLNAVSNPRNAANGYVEAGIIEDGHPARGVGGGVSQLATTLYNASYFAGMTDVEHKEHSYYISRYPVAREATVFNDLIDVKFRNDGPSPVLIRTSWTPSNVTVSFFGQKVYDVTSATGPRTNPTQPQVVNIPAGQPCSPSKGSPGFTATDTRTMRNVQTGETTSKTRTVKYNPQPIVQCGG</sequence>
<dbReference type="Pfam" id="PF12229">
    <property type="entry name" value="PG_binding_4"/>
    <property type="match status" value="1"/>
</dbReference>
<evidence type="ECO:0000259" key="2">
    <source>
        <dbReference type="Pfam" id="PF12229"/>
    </source>
</evidence>
<dbReference type="InterPro" id="IPR007391">
    <property type="entry name" value="Vancomycin_resist_VanW"/>
</dbReference>
<proteinExistence type="predicted"/>
<name>A0ABU8TCW0_9PSEU</name>
<dbReference type="Proteomes" id="UP001364211">
    <property type="component" value="Unassembled WGS sequence"/>
</dbReference>
<organism evidence="3 4">
    <name type="scientific">Pseudonocardia spirodelae</name>
    <dbReference type="NCBI Taxonomy" id="3133431"/>
    <lineage>
        <taxon>Bacteria</taxon>
        <taxon>Bacillati</taxon>
        <taxon>Actinomycetota</taxon>
        <taxon>Actinomycetes</taxon>
        <taxon>Pseudonocardiales</taxon>
        <taxon>Pseudonocardiaceae</taxon>
        <taxon>Pseudonocardia</taxon>
    </lineage>
</organism>
<dbReference type="PANTHER" id="PTHR35788:SF1">
    <property type="entry name" value="EXPORTED PROTEIN"/>
    <property type="match status" value="1"/>
</dbReference>
<dbReference type="InterPro" id="IPR022029">
    <property type="entry name" value="YoaR-like_PG-bd"/>
</dbReference>
<feature type="compositionally biased region" description="Low complexity" evidence="1">
    <location>
        <begin position="43"/>
        <end position="97"/>
    </location>
</feature>
<dbReference type="EMBL" id="JBBJUP010000023">
    <property type="protein sequence ID" value="MEJ8281774.1"/>
    <property type="molecule type" value="Genomic_DNA"/>
</dbReference>
<feature type="domain" description="YoaR-like putative peptidoglycan binding" evidence="2">
    <location>
        <begin position="496"/>
        <end position="565"/>
    </location>
</feature>
<protein>
    <submittedName>
        <fullName evidence="3">VanW family protein</fullName>
    </submittedName>
</protein>
<reference evidence="3 4" key="1">
    <citation type="submission" date="2024-03" db="EMBL/GenBank/DDBJ databases">
        <title>Draft genome sequence of Pseudonocardia sp. DW16-2.</title>
        <authorList>
            <person name="Duangmal K."/>
        </authorList>
    </citation>
    <scope>NUCLEOTIDE SEQUENCE [LARGE SCALE GENOMIC DNA]</scope>
    <source>
        <strain evidence="3 4">DW16-2</strain>
    </source>
</reference>
<comment type="caution">
    <text evidence="3">The sequence shown here is derived from an EMBL/GenBank/DDBJ whole genome shotgun (WGS) entry which is preliminary data.</text>
</comment>
<dbReference type="Pfam" id="PF04294">
    <property type="entry name" value="VanW"/>
    <property type="match status" value="1"/>
</dbReference>
<dbReference type="PANTHER" id="PTHR35788">
    <property type="entry name" value="EXPORTED PROTEIN-RELATED"/>
    <property type="match status" value="1"/>
</dbReference>
<feature type="compositionally biased region" description="Low complexity" evidence="1">
    <location>
        <begin position="114"/>
        <end position="150"/>
    </location>
</feature>